<accession>A0A3N6X6N7</accession>
<keyword evidence="3" id="KW-1185">Reference proteome</keyword>
<sequence length="137" mass="15167">MCEFPFREPITRAPDPASPSPQRASSCHSEDVATEDDVRRLALALPGVEERTAYGTPAFYAGGRIFLRLRDKPEALVAWCSDLGEREALLASDPDVFFTIDHYAGHASVLVRLERIGVDELAEVIEDAWRARAPQLS</sequence>
<evidence type="ECO:0008006" key="4">
    <source>
        <dbReference type="Google" id="ProtNLM"/>
    </source>
</evidence>
<name>A0A3N6X6N7_9ACTN</name>
<dbReference type="AlphaFoldDB" id="A0A3N6X6N7"/>
<evidence type="ECO:0000313" key="2">
    <source>
        <dbReference type="EMBL" id="RQN09775.1"/>
    </source>
</evidence>
<evidence type="ECO:0000313" key="3">
    <source>
        <dbReference type="Proteomes" id="UP000275225"/>
    </source>
</evidence>
<dbReference type="Proteomes" id="UP000275225">
    <property type="component" value="Unassembled WGS sequence"/>
</dbReference>
<dbReference type="OrthoDB" id="954305at2"/>
<dbReference type="InterPro" id="IPR058532">
    <property type="entry name" value="YjbR/MT2646/Rv2570-like"/>
</dbReference>
<feature type="region of interest" description="Disordered" evidence="1">
    <location>
        <begin position="1"/>
        <end position="33"/>
    </location>
</feature>
<protein>
    <recommendedName>
        <fullName evidence="4">MmcQ/YjbR family DNA-binding protein</fullName>
    </recommendedName>
</protein>
<comment type="caution">
    <text evidence="2">The sequence shown here is derived from an EMBL/GenBank/DDBJ whole genome shotgun (WGS) entry which is preliminary data.</text>
</comment>
<evidence type="ECO:0000256" key="1">
    <source>
        <dbReference type="SAM" id="MobiDB-lite"/>
    </source>
</evidence>
<feature type="compositionally biased region" description="Basic and acidic residues" evidence="1">
    <location>
        <begin position="1"/>
        <end position="10"/>
    </location>
</feature>
<reference evidence="2 3" key="1">
    <citation type="submission" date="2018-11" db="EMBL/GenBank/DDBJ databases">
        <authorList>
            <person name="Li F."/>
        </authorList>
    </citation>
    <scope>NUCLEOTIDE SEQUENCE [LARGE SCALE GENOMIC DNA]</scope>
    <source>
        <strain evidence="2 3">YS17T</strain>
    </source>
</reference>
<organism evidence="2 3">
    <name type="scientific">Aeromicrobium camelliae</name>
    <dbReference type="NCBI Taxonomy" id="1538144"/>
    <lineage>
        <taxon>Bacteria</taxon>
        <taxon>Bacillati</taxon>
        <taxon>Actinomycetota</taxon>
        <taxon>Actinomycetes</taxon>
        <taxon>Propionibacteriales</taxon>
        <taxon>Nocardioidaceae</taxon>
        <taxon>Aeromicrobium</taxon>
    </lineage>
</organism>
<proteinExistence type="predicted"/>
<gene>
    <name evidence="2" type="ORF">EHW97_02750</name>
</gene>
<dbReference type="Pfam" id="PF04237">
    <property type="entry name" value="YjbR"/>
    <property type="match status" value="1"/>
</dbReference>
<dbReference type="EMBL" id="RQJX01000002">
    <property type="protein sequence ID" value="RQN09775.1"/>
    <property type="molecule type" value="Genomic_DNA"/>
</dbReference>